<reference evidence="1" key="1">
    <citation type="submission" date="2022-08" db="EMBL/GenBank/DDBJ databases">
        <title>Genome Sequence of Lecanicillium fungicola.</title>
        <authorList>
            <person name="Buettner E."/>
        </authorList>
    </citation>
    <scope>NUCLEOTIDE SEQUENCE</scope>
    <source>
        <strain evidence="1">Babe33</strain>
    </source>
</reference>
<accession>A0ACC1NR57</accession>
<evidence type="ECO:0000313" key="2">
    <source>
        <dbReference type="Proteomes" id="UP001143910"/>
    </source>
</evidence>
<proteinExistence type="predicted"/>
<sequence>MPCHESKIIIVGAGVFGLTTALWLARDGYKDITVFDRCAFDSNYYNPAIGCDGASSDVNKIFRMAYGDKKDYQSLAIEARDMWLDWDKTIQESCLSQLPPGLTPEDKLLHVSGCYFIGEGRELRGEHRTSLETMAKLAPDFRNMQFVKNDADDEERLRRIDPMWVEKYHVIDKINHGDTHGFLDINAGITIADKVSEKVAGVKFVLGDPQGKFETFIMEHSGREKKAAGIKTADGKRHFGELVIVAAGGWTASIIPEAHKTVEATAGTVMFIDIPRHRQDLWQKFHPDNYPVWSYQATEGENHYSGGGYPISKEGRLKFSFRGRKACQKIPTSPYNANWRVSVPRTKYTSDAIHTVPRYGLLKMKKVVAQAFPELVEFGFTDSRLCWYPDSIDEDFVIDYVPGYGKSLFICSGGCGHAFKFLPILGRHVKNQLEGIPDQFTPVWKWRAAKEGDDNNGLSDGEFGPREMSRVPMANALDFSLRETPNAAPP</sequence>
<organism evidence="1 2">
    <name type="scientific">Zarea fungicola</name>
    <dbReference type="NCBI Taxonomy" id="93591"/>
    <lineage>
        <taxon>Eukaryota</taxon>
        <taxon>Fungi</taxon>
        <taxon>Dikarya</taxon>
        <taxon>Ascomycota</taxon>
        <taxon>Pezizomycotina</taxon>
        <taxon>Sordariomycetes</taxon>
        <taxon>Hypocreomycetidae</taxon>
        <taxon>Hypocreales</taxon>
        <taxon>Cordycipitaceae</taxon>
        <taxon>Zarea</taxon>
    </lineage>
</organism>
<protein>
    <submittedName>
        <fullName evidence="1">Uncharacterized protein</fullName>
    </submittedName>
</protein>
<dbReference type="EMBL" id="JANJQO010000123">
    <property type="protein sequence ID" value="KAJ2981554.1"/>
    <property type="molecule type" value="Genomic_DNA"/>
</dbReference>
<keyword evidence="2" id="KW-1185">Reference proteome</keyword>
<gene>
    <name evidence="1" type="ORF">NQ176_g1945</name>
</gene>
<evidence type="ECO:0000313" key="1">
    <source>
        <dbReference type="EMBL" id="KAJ2981554.1"/>
    </source>
</evidence>
<comment type="caution">
    <text evidence="1">The sequence shown here is derived from an EMBL/GenBank/DDBJ whole genome shotgun (WGS) entry which is preliminary data.</text>
</comment>
<dbReference type="Proteomes" id="UP001143910">
    <property type="component" value="Unassembled WGS sequence"/>
</dbReference>
<name>A0ACC1NR57_9HYPO</name>